<dbReference type="InterPro" id="IPR032710">
    <property type="entry name" value="NTF2-like_dom_sf"/>
</dbReference>
<dbReference type="InterPro" id="IPR011944">
    <property type="entry name" value="Steroid_delta5-4_isomerase"/>
</dbReference>
<protein>
    <submittedName>
        <fullName evidence="2">SgcJ/EcaC family oxidoreductase</fullName>
    </submittedName>
</protein>
<keyword evidence="3" id="KW-1185">Reference proteome</keyword>
<sequence length="143" mass="16083">MTQRNDAAHVDEDARQTETEAIRQVVATVEHSQQNELPDEFVGLFRHDAIWTTAHGRRLTGRDEIAEFTRRVLPGAMGDLTATYEVEHVLFIRPDVAAVKVRQRYLAPDGQQAGKEGSPLYVMAKEDGRWRLVAGQNTQVVDS</sequence>
<dbReference type="EMBL" id="CP051627">
    <property type="protein sequence ID" value="UPT20846.1"/>
    <property type="molecule type" value="Genomic_DNA"/>
</dbReference>
<dbReference type="InterPro" id="IPR027843">
    <property type="entry name" value="DUF4440"/>
</dbReference>
<dbReference type="SUPFAM" id="SSF54427">
    <property type="entry name" value="NTF2-like"/>
    <property type="match status" value="1"/>
</dbReference>
<organism evidence="2 3">
    <name type="scientific">Thermobifida alba</name>
    <name type="common">Thermomonospora alba</name>
    <dbReference type="NCBI Taxonomy" id="53522"/>
    <lineage>
        <taxon>Bacteria</taxon>
        <taxon>Bacillati</taxon>
        <taxon>Actinomycetota</taxon>
        <taxon>Actinomycetes</taxon>
        <taxon>Streptosporangiales</taxon>
        <taxon>Nocardiopsidaceae</taxon>
        <taxon>Thermobifida</taxon>
    </lineage>
</organism>
<dbReference type="RefSeq" id="WP_248593131.1">
    <property type="nucleotide sequence ID" value="NZ_BAABEB010000027.1"/>
</dbReference>
<evidence type="ECO:0000313" key="3">
    <source>
        <dbReference type="Proteomes" id="UP000832041"/>
    </source>
</evidence>
<evidence type="ECO:0000313" key="2">
    <source>
        <dbReference type="EMBL" id="UPT20846.1"/>
    </source>
</evidence>
<dbReference type="Pfam" id="PF14534">
    <property type="entry name" value="DUF4440"/>
    <property type="match status" value="1"/>
</dbReference>
<proteinExistence type="predicted"/>
<dbReference type="Proteomes" id="UP000832041">
    <property type="component" value="Chromosome"/>
</dbReference>
<gene>
    <name evidence="2" type="ORF">FOF52_07620</name>
</gene>
<feature type="domain" description="DUF4440" evidence="1">
    <location>
        <begin position="22"/>
        <end position="132"/>
    </location>
</feature>
<name>A0ABY4KZI4_THEAE</name>
<reference evidence="2 3" key="1">
    <citation type="submission" date="2020-04" db="EMBL/GenBank/DDBJ databases">
        <title>Thermobifida alba genome sequencing and assembly.</title>
        <authorList>
            <person name="Luzics S."/>
            <person name="Horvath B."/>
            <person name="Nagy I."/>
            <person name="Toth A."/>
            <person name="Nagy I."/>
            <person name="Kukolya J."/>
        </authorList>
    </citation>
    <scope>NUCLEOTIDE SEQUENCE [LARGE SCALE GENOMIC DNA]</scope>
    <source>
        <strain evidence="2 3">DSM 43795</strain>
    </source>
</reference>
<evidence type="ECO:0000259" key="1">
    <source>
        <dbReference type="Pfam" id="PF14534"/>
    </source>
</evidence>
<accession>A0ABY4KZI4</accession>
<dbReference type="Gene3D" id="3.10.450.50">
    <property type="match status" value="1"/>
</dbReference>
<dbReference type="NCBIfam" id="TIGR02246">
    <property type="entry name" value="SgcJ/EcaC family oxidoreductase"/>
    <property type="match status" value="1"/>
</dbReference>